<dbReference type="OMA" id="RANNAIQ"/>
<dbReference type="NCBIfam" id="TIGR01639">
    <property type="entry name" value="P_fal_TIGR01639"/>
    <property type="match status" value="1"/>
</dbReference>
<evidence type="ECO:0000313" key="4">
    <source>
        <dbReference type="EMBL" id="GAB65594.1"/>
    </source>
</evidence>
<dbReference type="InterPro" id="IPR006526">
    <property type="entry name" value="Export_prot_PHISTa/b/c"/>
</dbReference>
<evidence type="ECO:0000256" key="1">
    <source>
        <dbReference type="SAM" id="MobiDB-lite"/>
    </source>
</evidence>
<feature type="region of interest" description="Disordered" evidence="1">
    <location>
        <begin position="101"/>
        <end position="132"/>
    </location>
</feature>
<dbReference type="AlphaFoldDB" id="K6URA0"/>
<evidence type="ECO:0000256" key="2">
    <source>
        <dbReference type="SAM" id="Phobius"/>
    </source>
</evidence>
<gene>
    <name evidence="4" type="ORF">PCYB_063260</name>
</gene>
<keyword evidence="2" id="KW-0812">Transmembrane</keyword>
<evidence type="ECO:0000259" key="3">
    <source>
        <dbReference type="Pfam" id="PF09687"/>
    </source>
</evidence>
<dbReference type="PhylomeDB" id="K6URA0"/>
<dbReference type="RefSeq" id="XP_004221541.1">
    <property type="nucleotide sequence ID" value="XM_004221493.1"/>
</dbReference>
<keyword evidence="2" id="KW-1133">Transmembrane helix</keyword>
<dbReference type="GeneID" id="14691836"/>
<dbReference type="Proteomes" id="UP000006319">
    <property type="component" value="Chromosome 6"/>
</dbReference>
<dbReference type="InterPro" id="IPR019111">
    <property type="entry name" value="PRESA_N"/>
</dbReference>
<dbReference type="PANTHER" id="PTHR36193:SF23">
    <property type="entry name" value="PHISTB DOMAIN-CONTAINING RESA-LIKE PROTEIN 1"/>
    <property type="match status" value="1"/>
</dbReference>
<keyword evidence="2" id="KW-0472">Membrane</keyword>
<dbReference type="InterPro" id="IPR044885">
    <property type="entry name" value="PRESA_N_sf"/>
</dbReference>
<reference evidence="4 5" key="1">
    <citation type="journal article" date="2012" name="Nat. Genet.">
        <title>Plasmodium cynomolgi genome sequences provide insight into Plasmodium vivax and the monkey malaria clade.</title>
        <authorList>
            <person name="Tachibana S."/>
            <person name="Sullivan S.A."/>
            <person name="Kawai S."/>
            <person name="Nakamura S."/>
            <person name="Kim H.R."/>
            <person name="Goto N."/>
            <person name="Arisue N."/>
            <person name="Palacpac N.M.Q."/>
            <person name="Honma H."/>
            <person name="Yagi M."/>
            <person name="Tougan T."/>
            <person name="Katakai Y."/>
            <person name="Kaneko O."/>
            <person name="Mita T."/>
            <person name="Kita K."/>
            <person name="Yasutomi Y."/>
            <person name="Sutton P.L."/>
            <person name="Shakhbatyan R."/>
            <person name="Horii T."/>
            <person name="Yasunaga T."/>
            <person name="Barnwell J.W."/>
            <person name="Escalante A.A."/>
            <person name="Carlton J.M."/>
            <person name="Tanabe K."/>
        </authorList>
    </citation>
    <scope>NUCLEOTIDE SEQUENCE [LARGE SCALE GENOMIC DNA]</scope>
    <source>
        <strain evidence="4 5">B</strain>
    </source>
</reference>
<protein>
    <submittedName>
        <fullName evidence="4">Phist protein</fullName>
    </submittedName>
</protein>
<accession>K6URA0</accession>
<dbReference type="KEGG" id="pcy:PCYB_063260"/>
<feature type="transmembrane region" description="Helical" evidence="2">
    <location>
        <begin position="48"/>
        <end position="66"/>
    </location>
</feature>
<keyword evidence="5" id="KW-1185">Reference proteome</keyword>
<dbReference type="VEuPathDB" id="PlasmoDB:PCYB_063260"/>
<dbReference type="Gene3D" id="6.10.280.180">
    <property type="entry name" value="Plasmodium RESA, N-terminal helical domain"/>
    <property type="match status" value="1"/>
</dbReference>
<evidence type="ECO:0000313" key="5">
    <source>
        <dbReference type="Proteomes" id="UP000006319"/>
    </source>
</evidence>
<name>K6URA0_PLACD</name>
<dbReference type="EMBL" id="DF157098">
    <property type="protein sequence ID" value="GAB65594.1"/>
    <property type="molecule type" value="Genomic_DNA"/>
</dbReference>
<organism evidence="4 5">
    <name type="scientific">Plasmodium cynomolgi (strain B)</name>
    <dbReference type="NCBI Taxonomy" id="1120755"/>
    <lineage>
        <taxon>Eukaryota</taxon>
        <taxon>Sar</taxon>
        <taxon>Alveolata</taxon>
        <taxon>Apicomplexa</taxon>
        <taxon>Aconoidasida</taxon>
        <taxon>Haemosporida</taxon>
        <taxon>Plasmodiidae</taxon>
        <taxon>Plasmodium</taxon>
        <taxon>Plasmodium (Plasmodium)</taxon>
    </lineage>
</organism>
<dbReference type="PANTHER" id="PTHR36193">
    <property type="entry name" value="PHISTB DOMAIN-CONTAINING RESA-LIKE PROTEIN 1"/>
    <property type="match status" value="1"/>
</dbReference>
<sequence length="311" mass="36604">MQDNKKNPNFLLSIISSLGNIAKGKSSFKKSFKEKEIKLKSNKFATHIFFKSFFSALVLSLYYLLLQNINASTGNKYPHSHLKNRHSRILYQDIPSFLKGSRANNTTEGQKKNPFPFKHADNNSSGNVDKQNEDLKKKLSNHNQLKTNTGKKEEYNKNEIMFSCANTGNCEEVTEDELNDKLNNIKGAVNAKTMHLVWKYVHNHEKVNFVRMQQEIQNYCKLLAKHYNIPKEFETKKCKHVDDKITNALVKKERFDLKNIKEFAKEDFCARWEFLRYINLKRSSWKELRESKKEKWANYINDVFKKYKGKK</sequence>
<dbReference type="OrthoDB" id="380684at2759"/>
<proteinExistence type="predicted"/>
<feature type="domain" description="Plasmodium RESA N-terminal" evidence="3">
    <location>
        <begin position="173"/>
        <end position="296"/>
    </location>
</feature>
<dbReference type="Pfam" id="PF09687">
    <property type="entry name" value="PRESAN"/>
    <property type="match status" value="1"/>
</dbReference>